<accession>A0A523RQI0</accession>
<evidence type="ECO:0000313" key="1">
    <source>
        <dbReference type="EMBL" id="TET07976.1"/>
    </source>
</evidence>
<comment type="caution">
    <text evidence="1">The sequence shown here is derived from an EMBL/GenBank/DDBJ whole genome shotgun (WGS) entry which is preliminary data.</text>
</comment>
<organism evidence="1 2">
    <name type="scientific">Aerophobetes bacterium</name>
    <dbReference type="NCBI Taxonomy" id="2030807"/>
    <lineage>
        <taxon>Bacteria</taxon>
        <taxon>Candidatus Aerophobota</taxon>
    </lineage>
</organism>
<dbReference type="Proteomes" id="UP000316360">
    <property type="component" value="Unassembled WGS sequence"/>
</dbReference>
<protein>
    <recommendedName>
        <fullName evidence="3">Xylose isomerase-like TIM barrel domain-containing protein</fullName>
    </recommendedName>
</protein>
<name>A0A523RQI0_UNCAE</name>
<evidence type="ECO:0000313" key="2">
    <source>
        <dbReference type="Proteomes" id="UP000316360"/>
    </source>
</evidence>
<proteinExistence type="predicted"/>
<gene>
    <name evidence="1" type="ORF">E3J84_06735</name>
</gene>
<reference evidence="1 2" key="1">
    <citation type="submission" date="2019-03" db="EMBL/GenBank/DDBJ databases">
        <title>Metabolic potential of uncultured bacteria and archaea associated with petroleum seepage in deep-sea sediments.</title>
        <authorList>
            <person name="Dong X."/>
            <person name="Hubert C."/>
        </authorList>
    </citation>
    <scope>NUCLEOTIDE SEQUENCE [LARGE SCALE GENOMIC DNA]</scope>
    <source>
        <strain evidence="1">E44_bin7</strain>
    </source>
</reference>
<dbReference type="AlphaFoldDB" id="A0A523RQI0"/>
<dbReference type="EMBL" id="SOKJ01000388">
    <property type="protein sequence ID" value="TET07976.1"/>
    <property type="molecule type" value="Genomic_DNA"/>
</dbReference>
<evidence type="ECO:0008006" key="3">
    <source>
        <dbReference type="Google" id="ProtNLM"/>
    </source>
</evidence>
<sequence>MPDRTQGDHTKFLSLHPFRRRAHRLGAKYIRIMSYPNDNWSKSDWGKETMKRLTELARIAKKKLALNYFHITL</sequence>